<evidence type="ECO:0000313" key="3">
    <source>
        <dbReference type="Proteomes" id="UP000054172"/>
    </source>
</evidence>
<dbReference type="Pfam" id="PF13568">
    <property type="entry name" value="OMP_b-brl_2"/>
    <property type="match status" value="1"/>
</dbReference>
<dbReference type="AlphaFoldDB" id="A0A0Q4B8J9"/>
<organism evidence="2 3">
    <name type="scientific">Candidatus [Bacteroides] periocalifornicus</name>
    <dbReference type="NCBI Taxonomy" id="1702214"/>
    <lineage>
        <taxon>Bacteria</taxon>
        <taxon>Pseudomonadati</taxon>
        <taxon>Bacteroidota</taxon>
    </lineage>
</organism>
<dbReference type="STRING" id="1702214.AL399_04575"/>
<reference evidence="2" key="1">
    <citation type="submission" date="2015-08" db="EMBL/GenBank/DDBJ databases">
        <title>Candidatus Bacteriodes Periocalifornicus.</title>
        <authorList>
            <person name="McLean J.S."/>
            <person name="Kelley S."/>
        </authorList>
    </citation>
    <scope>NUCLEOTIDE SEQUENCE [LARGE SCALE GENOMIC DNA]</scope>
    <source>
        <strain evidence="2">12B</strain>
    </source>
</reference>
<sequence>MLCALRPCAARAAEGVDVSGLWGRTKNLSAIVTRNAAVRVGLNIGATAPYGIPKGVGIISYAPIFASIFGFEKELYFAPRWFANVGLQLEYKGMRTRSEVHDFYTEVVQDDGQNVARVAGIFTGENVTRVSRSYITMPLHLGFVVGPHLLLKAGGYASFSLGQSFTGSVENGFLWTRPDPTTGVSNKIFIERAEFNFSSKLRRWDFGAEAVATMILSDHLFMDLGLAFGAHGAFSSRFTALPFKMYNIYASFCVGYRFSPLGKDDTQAK</sequence>
<keyword evidence="3" id="KW-1185">Reference proteome</keyword>
<proteinExistence type="predicted"/>
<accession>A0A0Q4B8J9</accession>
<feature type="domain" description="Outer membrane protein beta-barrel" evidence="1">
    <location>
        <begin position="37"/>
        <end position="229"/>
    </location>
</feature>
<gene>
    <name evidence="2" type="ORF">AL399_04575</name>
</gene>
<dbReference type="PATRIC" id="fig|1702214.3.peg.1826"/>
<dbReference type="InterPro" id="IPR025665">
    <property type="entry name" value="Beta-barrel_OMP_2"/>
</dbReference>
<evidence type="ECO:0000313" key="2">
    <source>
        <dbReference type="EMBL" id="KQM08935.1"/>
    </source>
</evidence>
<dbReference type="Proteomes" id="UP000054172">
    <property type="component" value="Unassembled WGS sequence"/>
</dbReference>
<protein>
    <recommendedName>
        <fullName evidence="1">Outer membrane protein beta-barrel domain-containing protein</fullName>
    </recommendedName>
</protein>
<comment type="caution">
    <text evidence="2">The sequence shown here is derived from an EMBL/GenBank/DDBJ whole genome shotgun (WGS) entry which is preliminary data.</text>
</comment>
<name>A0A0Q4B8J9_9BACT</name>
<evidence type="ECO:0000259" key="1">
    <source>
        <dbReference type="Pfam" id="PF13568"/>
    </source>
</evidence>
<dbReference type="EMBL" id="LIIK01000017">
    <property type="protein sequence ID" value="KQM08935.1"/>
    <property type="molecule type" value="Genomic_DNA"/>
</dbReference>